<dbReference type="SUPFAM" id="SSF53474">
    <property type="entry name" value="alpha/beta-Hydrolases"/>
    <property type="match status" value="1"/>
</dbReference>
<dbReference type="Proteomes" id="UP000236333">
    <property type="component" value="Unassembled WGS sequence"/>
</dbReference>
<keyword evidence="3" id="KW-1185">Reference proteome</keyword>
<dbReference type="PROSITE" id="PS50004">
    <property type="entry name" value="C2"/>
    <property type="match status" value="1"/>
</dbReference>
<dbReference type="PANTHER" id="PTHR47759:SF2">
    <property type="entry name" value="TRIGLYCERIDE LIPASE"/>
    <property type="match status" value="1"/>
</dbReference>
<sequence length="583" mass="63079">MTDSTNASSKHDTACLALQWTDNKKFWTDGVSNLLHPAAWRMPQPEMQKLPNIRRGVETVASTLGIADHAAPRPEFDLPLAVVLAGAAFEAYLQPKNGNGFQESTIKDGPTTTYFDTSILGWYAGVLEVELVRASYLRSRDPSTFSDPYAVVSTSLSNPRCAVGSTTSCSFRTATVPNSYSPEWRETHRVCIRDPSNTVLISIQLYDNDPLVPNAALGFAMLPLGTLAGAGAEQTHTVPLEGHGSVPGATVEVRCRFLSSANAFDLANLEALTTQWRTTVPVLAGLQVSTNWASLKARLDATEGRSRAGLTPVAFLESKKTDTQVWLHSDVERREVAIAFRGTQMVKWKDIATDVRVAPCSRLEPLDDSADAPLSAHKTWVHTGFQHAYDSVQGPLYQLLDAVTVPAPGAMPWRVLVTGHSLGGALATLAAYDLAKRKRTPASAQQAISLYSYGAPRVGNEPFVEEFDQLVRNTWRVTNAHDIVPSVPHLMGYRHVGRAVQPDEHGKLRVVQETVSEDSEQAGPWNEDFTKVPKGGHATGLLEALLTGAGVKEHKRDSYLASLQLAVNAAVAQAAAVQGFVGT</sequence>
<organism evidence="2 3">
    <name type="scientific">Tetrabaena socialis</name>
    <dbReference type="NCBI Taxonomy" id="47790"/>
    <lineage>
        <taxon>Eukaryota</taxon>
        <taxon>Viridiplantae</taxon>
        <taxon>Chlorophyta</taxon>
        <taxon>core chlorophytes</taxon>
        <taxon>Chlorophyceae</taxon>
        <taxon>CS clade</taxon>
        <taxon>Chlamydomonadales</taxon>
        <taxon>Tetrabaenaceae</taxon>
        <taxon>Tetrabaena</taxon>
    </lineage>
</organism>
<reference evidence="2 3" key="1">
    <citation type="journal article" date="2017" name="Mol. Biol. Evol.">
        <title>The 4-celled Tetrabaena socialis nuclear genome reveals the essential components for genetic control of cell number at the origin of multicellularity in the volvocine lineage.</title>
        <authorList>
            <person name="Featherston J."/>
            <person name="Arakaki Y."/>
            <person name="Hanschen E.R."/>
            <person name="Ferris P.J."/>
            <person name="Michod R.E."/>
            <person name="Olson B.J.S.C."/>
            <person name="Nozaki H."/>
            <person name="Durand P.M."/>
        </authorList>
    </citation>
    <scope>NUCLEOTIDE SEQUENCE [LARGE SCALE GENOMIC DNA]</scope>
    <source>
        <strain evidence="2 3">NIES-571</strain>
    </source>
</reference>
<evidence type="ECO:0000259" key="1">
    <source>
        <dbReference type="PROSITE" id="PS50004"/>
    </source>
</evidence>
<evidence type="ECO:0000313" key="3">
    <source>
        <dbReference type="Proteomes" id="UP000236333"/>
    </source>
</evidence>
<feature type="domain" description="C2" evidence="1">
    <location>
        <begin position="107"/>
        <end position="238"/>
    </location>
</feature>
<dbReference type="Gene3D" id="2.60.40.150">
    <property type="entry name" value="C2 domain"/>
    <property type="match status" value="1"/>
</dbReference>
<dbReference type="SMART" id="SM00239">
    <property type="entry name" value="C2"/>
    <property type="match status" value="1"/>
</dbReference>
<comment type="caution">
    <text evidence="2">The sequence shown here is derived from an EMBL/GenBank/DDBJ whole genome shotgun (WGS) entry which is preliminary data.</text>
</comment>
<dbReference type="Pfam" id="PF00168">
    <property type="entry name" value="C2"/>
    <property type="match status" value="1"/>
</dbReference>
<dbReference type="InterPro" id="IPR029058">
    <property type="entry name" value="AB_hydrolase_fold"/>
</dbReference>
<dbReference type="AlphaFoldDB" id="A0A2J7ZYC1"/>
<protein>
    <submittedName>
        <fullName evidence="2">Lipase</fullName>
    </submittedName>
</protein>
<dbReference type="GO" id="GO:0006629">
    <property type="term" value="P:lipid metabolic process"/>
    <property type="evidence" value="ECO:0007669"/>
    <property type="project" value="InterPro"/>
</dbReference>
<accession>A0A2J7ZYC1</accession>
<dbReference type="InterPro" id="IPR000008">
    <property type="entry name" value="C2_dom"/>
</dbReference>
<dbReference type="CDD" id="cd00030">
    <property type="entry name" value="C2"/>
    <property type="match status" value="1"/>
</dbReference>
<dbReference type="InterPro" id="IPR035892">
    <property type="entry name" value="C2_domain_sf"/>
</dbReference>
<proteinExistence type="predicted"/>
<dbReference type="Gene3D" id="3.40.50.1820">
    <property type="entry name" value="alpha/beta hydrolase"/>
    <property type="match status" value="1"/>
</dbReference>
<dbReference type="SUPFAM" id="SSF49562">
    <property type="entry name" value="C2 domain (Calcium/lipid-binding domain, CaLB)"/>
    <property type="match status" value="1"/>
</dbReference>
<dbReference type="Pfam" id="PF01764">
    <property type="entry name" value="Lipase_3"/>
    <property type="match status" value="1"/>
</dbReference>
<name>A0A2J7ZYC1_9CHLO</name>
<gene>
    <name evidence="2" type="ORF">TSOC_008485</name>
</gene>
<dbReference type="EMBL" id="PGGS01000319">
    <property type="protein sequence ID" value="PNH05267.1"/>
    <property type="molecule type" value="Genomic_DNA"/>
</dbReference>
<dbReference type="InterPro" id="IPR002921">
    <property type="entry name" value="Fungal_lipase-type"/>
</dbReference>
<dbReference type="PANTHER" id="PTHR47759">
    <property type="entry name" value="OS04G0509100 PROTEIN"/>
    <property type="match status" value="1"/>
</dbReference>
<evidence type="ECO:0000313" key="2">
    <source>
        <dbReference type="EMBL" id="PNH05267.1"/>
    </source>
</evidence>
<dbReference type="OrthoDB" id="430884at2759"/>
<dbReference type="CDD" id="cd00519">
    <property type="entry name" value="Lipase_3"/>
    <property type="match status" value="1"/>
</dbReference>